<dbReference type="KEGG" id="slj:EGC82_04865"/>
<keyword evidence="4" id="KW-1185">Reference proteome</keyword>
<keyword evidence="2" id="KW-0472">Membrane</keyword>
<gene>
    <name evidence="3" type="ORF">EGC82_04865</name>
</gene>
<evidence type="ECO:0000313" key="3">
    <source>
        <dbReference type="EMBL" id="AZG72153.1"/>
    </source>
</evidence>
<keyword evidence="2" id="KW-1133">Transmembrane helix</keyword>
<dbReference type="AlphaFoldDB" id="A0A3G8LQU7"/>
<evidence type="ECO:0000313" key="4">
    <source>
        <dbReference type="Proteomes" id="UP000278035"/>
    </source>
</evidence>
<feature type="transmembrane region" description="Helical" evidence="2">
    <location>
        <begin position="76"/>
        <end position="102"/>
    </location>
</feature>
<feature type="region of interest" description="Disordered" evidence="1">
    <location>
        <begin position="1"/>
        <end position="24"/>
    </location>
</feature>
<feature type="transmembrane region" description="Helical" evidence="2">
    <location>
        <begin position="108"/>
        <end position="129"/>
    </location>
</feature>
<sequence>MMENTDDVCSKDKISDGTQSEPHVNSDEMNVNVEEIKDIFNKVSKLAQEVGQWSESTVQLFFMEVLRNVAAAKQFFVCQLLFIPLLVLFIFSLCVCTGIVLYSITLNILIGVGGFLLAMMLVLVGLLYWQKRLIRFFGFKETVSQLKEGIDVISKASKSFD</sequence>
<organism evidence="3 4">
    <name type="scientific">Shewanella livingstonensis</name>
    <dbReference type="NCBI Taxonomy" id="150120"/>
    <lineage>
        <taxon>Bacteria</taxon>
        <taxon>Pseudomonadati</taxon>
        <taxon>Pseudomonadota</taxon>
        <taxon>Gammaproteobacteria</taxon>
        <taxon>Alteromonadales</taxon>
        <taxon>Shewanellaceae</taxon>
        <taxon>Shewanella</taxon>
    </lineage>
</organism>
<evidence type="ECO:0000256" key="2">
    <source>
        <dbReference type="SAM" id="Phobius"/>
    </source>
</evidence>
<evidence type="ECO:0000256" key="1">
    <source>
        <dbReference type="SAM" id="MobiDB-lite"/>
    </source>
</evidence>
<dbReference type="Proteomes" id="UP000278035">
    <property type="component" value="Chromosome"/>
</dbReference>
<proteinExistence type="predicted"/>
<keyword evidence="2" id="KW-0812">Transmembrane</keyword>
<reference evidence="4" key="1">
    <citation type="submission" date="2018-11" db="EMBL/GenBank/DDBJ databases">
        <title>Shewanella sp. M2.</title>
        <authorList>
            <person name="Hwang Y.J."/>
            <person name="Hwang C.Y."/>
        </authorList>
    </citation>
    <scope>NUCLEOTIDE SEQUENCE [LARGE SCALE GENOMIC DNA]</scope>
    <source>
        <strain evidence="4">LMG 19866</strain>
    </source>
</reference>
<protein>
    <recommendedName>
        <fullName evidence="5">Phage holin family protein</fullName>
    </recommendedName>
</protein>
<accession>A0A3G8LQU7</accession>
<evidence type="ECO:0008006" key="5">
    <source>
        <dbReference type="Google" id="ProtNLM"/>
    </source>
</evidence>
<dbReference type="OrthoDB" id="6266172at2"/>
<dbReference type="EMBL" id="CP034015">
    <property type="protein sequence ID" value="AZG72153.1"/>
    <property type="molecule type" value="Genomic_DNA"/>
</dbReference>
<name>A0A3G8LQU7_9GAMM</name>